<keyword evidence="3" id="KW-1185">Reference proteome</keyword>
<evidence type="ECO:0000256" key="1">
    <source>
        <dbReference type="SAM" id="Phobius"/>
    </source>
</evidence>
<evidence type="ECO:0000313" key="2">
    <source>
        <dbReference type="EMBL" id="KAF5761132.1"/>
    </source>
</evidence>
<keyword evidence="1" id="KW-1133">Transmembrane helix</keyword>
<protein>
    <submittedName>
        <fullName evidence="2">Uncharacterized protein</fullName>
    </submittedName>
</protein>
<sequence>MIWVQFEKTFERLNMFTNLPGVTHKVCEYKIIFSISQNPLSFPSDSSLGLCKTLLQGSRVLILLIQVNICFNTYLIAALICS</sequence>
<comment type="caution">
    <text evidence="2">The sequence shown here is derived from an EMBL/GenBank/DDBJ whole genome shotgun (WGS) entry which is preliminary data.</text>
</comment>
<gene>
    <name evidence="2" type="ORF">HanXRQr2_Chr16g0761491</name>
</gene>
<reference evidence="2" key="1">
    <citation type="journal article" date="2017" name="Nature">
        <title>The sunflower genome provides insights into oil metabolism, flowering and Asterid evolution.</title>
        <authorList>
            <person name="Badouin H."/>
            <person name="Gouzy J."/>
            <person name="Grassa C.J."/>
            <person name="Murat F."/>
            <person name="Staton S.E."/>
            <person name="Cottret L."/>
            <person name="Lelandais-Briere C."/>
            <person name="Owens G.L."/>
            <person name="Carrere S."/>
            <person name="Mayjonade B."/>
            <person name="Legrand L."/>
            <person name="Gill N."/>
            <person name="Kane N.C."/>
            <person name="Bowers J.E."/>
            <person name="Hubner S."/>
            <person name="Bellec A."/>
            <person name="Berard A."/>
            <person name="Berges H."/>
            <person name="Blanchet N."/>
            <person name="Boniface M.C."/>
            <person name="Brunel D."/>
            <person name="Catrice O."/>
            <person name="Chaidir N."/>
            <person name="Claudel C."/>
            <person name="Donnadieu C."/>
            <person name="Faraut T."/>
            <person name="Fievet G."/>
            <person name="Helmstetter N."/>
            <person name="King M."/>
            <person name="Knapp S.J."/>
            <person name="Lai Z."/>
            <person name="Le Paslier M.C."/>
            <person name="Lippi Y."/>
            <person name="Lorenzon L."/>
            <person name="Mandel J.R."/>
            <person name="Marage G."/>
            <person name="Marchand G."/>
            <person name="Marquand E."/>
            <person name="Bret-Mestries E."/>
            <person name="Morien E."/>
            <person name="Nambeesan S."/>
            <person name="Nguyen T."/>
            <person name="Pegot-Espagnet P."/>
            <person name="Pouilly N."/>
            <person name="Raftis F."/>
            <person name="Sallet E."/>
            <person name="Schiex T."/>
            <person name="Thomas J."/>
            <person name="Vandecasteele C."/>
            <person name="Vares D."/>
            <person name="Vear F."/>
            <person name="Vautrin S."/>
            <person name="Crespi M."/>
            <person name="Mangin B."/>
            <person name="Burke J.M."/>
            <person name="Salse J."/>
            <person name="Munos S."/>
            <person name="Vincourt P."/>
            <person name="Rieseberg L.H."/>
            <person name="Langlade N.B."/>
        </authorList>
    </citation>
    <scope>NUCLEOTIDE SEQUENCE</scope>
    <source>
        <tissue evidence="2">Leaves</tissue>
    </source>
</reference>
<reference evidence="2" key="2">
    <citation type="submission" date="2020-06" db="EMBL/GenBank/DDBJ databases">
        <title>Helianthus annuus Genome sequencing and assembly Release 2.</title>
        <authorList>
            <person name="Gouzy J."/>
            <person name="Langlade N."/>
            <person name="Munos S."/>
        </authorList>
    </citation>
    <scope>NUCLEOTIDE SEQUENCE</scope>
    <source>
        <tissue evidence="2">Leaves</tissue>
    </source>
</reference>
<dbReference type="Gramene" id="mRNA:HanXRQr2_Chr16g0761491">
    <property type="protein sequence ID" value="CDS:HanXRQr2_Chr16g0761491.1"/>
    <property type="gene ID" value="HanXRQr2_Chr16g0761491"/>
</dbReference>
<dbReference type="Proteomes" id="UP000215914">
    <property type="component" value="Unassembled WGS sequence"/>
</dbReference>
<organism evidence="2 3">
    <name type="scientific">Helianthus annuus</name>
    <name type="common">Common sunflower</name>
    <dbReference type="NCBI Taxonomy" id="4232"/>
    <lineage>
        <taxon>Eukaryota</taxon>
        <taxon>Viridiplantae</taxon>
        <taxon>Streptophyta</taxon>
        <taxon>Embryophyta</taxon>
        <taxon>Tracheophyta</taxon>
        <taxon>Spermatophyta</taxon>
        <taxon>Magnoliopsida</taxon>
        <taxon>eudicotyledons</taxon>
        <taxon>Gunneridae</taxon>
        <taxon>Pentapetalae</taxon>
        <taxon>asterids</taxon>
        <taxon>campanulids</taxon>
        <taxon>Asterales</taxon>
        <taxon>Asteraceae</taxon>
        <taxon>Asteroideae</taxon>
        <taxon>Heliantheae alliance</taxon>
        <taxon>Heliantheae</taxon>
        <taxon>Helianthus</taxon>
    </lineage>
</organism>
<keyword evidence="1" id="KW-0472">Membrane</keyword>
<name>A0A9K3DVB7_HELAN</name>
<feature type="transmembrane region" description="Helical" evidence="1">
    <location>
        <begin position="60"/>
        <end position="80"/>
    </location>
</feature>
<dbReference type="AlphaFoldDB" id="A0A9K3DVB7"/>
<accession>A0A9K3DVB7</accession>
<evidence type="ECO:0000313" key="3">
    <source>
        <dbReference type="Proteomes" id="UP000215914"/>
    </source>
</evidence>
<proteinExistence type="predicted"/>
<keyword evidence="1" id="KW-0812">Transmembrane</keyword>
<dbReference type="EMBL" id="MNCJ02000331">
    <property type="protein sequence ID" value="KAF5761132.1"/>
    <property type="molecule type" value="Genomic_DNA"/>
</dbReference>